<proteinExistence type="predicted"/>
<reference evidence="2 3" key="1">
    <citation type="submission" date="2020-10" db="EMBL/GenBank/DDBJ databases">
        <authorList>
            <person name="Sedaghatjoo S."/>
        </authorList>
    </citation>
    <scope>NUCLEOTIDE SEQUENCE [LARGE SCALE GENOMIC DNA]</scope>
    <source>
        <strain evidence="2 3">LLFL</strain>
    </source>
</reference>
<comment type="caution">
    <text evidence="2">The sequence shown here is derived from an EMBL/GenBank/DDBJ whole genome shotgun (WGS) entry which is preliminary data.</text>
</comment>
<evidence type="ECO:0000313" key="2">
    <source>
        <dbReference type="EMBL" id="CAD6934607.1"/>
    </source>
</evidence>
<dbReference type="EMBL" id="CAJHJF010003345">
    <property type="protein sequence ID" value="CAD6934607.1"/>
    <property type="molecule type" value="Genomic_DNA"/>
</dbReference>
<protein>
    <submittedName>
        <fullName evidence="2">Uncharacterized protein</fullName>
    </submittedName>
</protein>
<accession>A0A9N8M0A4</accession>
<evidence type="ECO:0000313" key="3">
    <source>
        <dbReference type="Proteomes" id="UP000836404"/>
    </source>
</evidence>
<keyword evidence="3" id="KW-1185">Reference proteome</keyword>
<organism evidence="2 3">
    <name type="scientific">Tilletia laevis</name>
    <dbReference type="NCBI Taxonomy" id="157183"/>
    <lineage>
        <taxon>Eukaryota</taxon>
        <taxon>Fungi</taxon>
        <taxon>Dikarya</taxon>
        <taxon>Basidiomycota</taxon>
        <taxon>Ustilaginomycotina</taxon>
        <taxon>Exobasidiomycetes</taxon>
        <taxon>Tilletiales</taxon>
        <taxon>Tilletiaceae</taxon>
        <taxon>Tilletia</taxon>
    </lineage>
</organism>
<sequence>MPSPVAMAAAEGIADRIFLPATHKNQQSKSSKRLTSKQFAEVYIGYTHVTVAQLSRISMRNIYEDTDDHFSYQSLTEPSTTCSCVLTIESEESTSTYAAINAFAPSASSTTTASAPTCPPSELPLRQARDPSRGEGSAMNYIVQTMCNATQSTYSPNTSFSSASCY</sequence>
<evidence type="ECO:0000256" key="1">
    <source>
        <dbReference type="SAM" id="MobiDB-lite"/>
    </source>
</evidence>
<dbReference type="AlphaFoldDB" id="A0A9N8M0A4"/>
<gene>
    <name evidence="2" type="ORF">JKILLFL_G9958</name>
</gene>
<dbReference type="Proteomes" id="UP000836404">
    <property type="component" value="Unassembled WGS sequence"/>
</dbReference>
<feature type="region of interest" description="Disordered" evidence="1">
    <location>
        <begin position="108"/>
        <end position="135"/>
    </location>
</feature>
<name>A0A9N8M0A4_9BASI</name>